<keyword evidence="4" id="KW-1185">Reference proteome</keyword>
<dbReference type="OrthoDB" id="4847748at2759"/>
<dbReference type="Proteomes" id="UP000781932">
    <property type="component" value="Unassembled WGS sequence"/>
</dbReference>
<gene>
    <name evidence="3" type="ORF">CkaCkLH20_07432</name>
</gene>
<evidence type="ECO:0000256" key="1">
    <source>
        <dbReference type="SAM" id="MobiDB-lite"/>
    </source>
</evidence>
<comment type="caution">
    <text evidence="3">The sequence shown here is derived from an EMBL/GenBank/DDBJ whole genome shotgun (WGS) entry which is preliminary data.</text>
</comment>
<feature type="transmembrane region" description="Helical" evidence="2">
    <location>
        <begin position="37"/>
        <end position="58"/>
    </location>
</feature>
<evidence type="ECO:0000313" key="4">
    <source>
        <dbReference type="Proteomes" id="UP000781932"/>
    </source>
</evidence>
<dbReference type="GeneID" id="62163223"/>
<reference evidence="3" key="1">
    <citation type="submission" date="2020-03" db="EMBL/GenBank/DDBJ databases">
        <authorList>
            <person name="He L."/>
        </authorList>
    </citation>
    <scope>NUCLEOTIDE SEQUENCE</scope>
    <source>
        <strain evidence="3">CkLH20</strain>
    </source>
</reference>
<feature type="region of interest" description="Disordered" evidence="1">
    <location>
        <begin position="13"/>
        <end position="34"/>
    </location>
</feature>
<dbReference type="EMBL" id="JAATWM020000023">
    <property type="protein sequence ID" value="KAF9875166.1"/>
    <property type="molecule type" value="Genomic_DNA"/>
</dbReference>
<keyword evidence="2" id="KW-0812">Transmembrane</keyword>
<keyword evidence="2" id="KW-1133">Transmembrane helix</keyword>
<protein>
    <submittedName>
        <fullName evidence="3">Uncharacterized protein</fullName>
    </submittedName>
</protein>
<accession>A0A9P6I715</accession>
<organism evidence="3 4">
    <name type="scientific">Colletotrichum karsti</name>
    <dbReference type="NCBI Taxonomy" id="1095194"/>
    <lineage>
        <taxon>Eukaryota</taxon>
        <taxon>Fungi</taxon>
        <taxon>Dikarya</taxon>
        <taxon>Ascomycota</taxon>
        <taxon>Pezizomycotina</taxon>
        <taxon>Sordariomycetes</taxon>
        <taxon>Hypocreomycetidae</taxon>
        <taxon>Glomerellales</taxon>
        <taxon>Glomerellaceae</taxon>
        <taxon>Colletotrichum</taxon>
        <taxon>Colletotrichum boninense species complex</taxon>
    </lineage>
</organism>
<reference evidence="3" key="2">
    <citation type="submission" date="2020-11" db="EMBL/GenBank/DDBJ databases">
        <title>Whole genome sequencing of Colletotrichum sp.</title>
        <authorList>
            <person name="Li H."/>
        </authorList>
    </citation>
    <scope>NUCLEOTIDE SEQUENCE</scope>
    <source>
        <strain evidence="3">CkLH20</strain>
    </source>
</reference>
<evidence type="ECO:0000256" key="2">
    <source>
        <dbReference type="SAM" id="Phobius"/>
    </source>
</evidence>
<dbReference type="AlphaFoldDB" id="A0A9P6I715"/>
<evidence type="ECO:0000313" key="3">
    <source>
        <dbReference type="EMBL" id="KAF9875166.1"/>
    </source>
</evidence>
<keyword evidence="2" id="KW-0472">Membrane</keyword>
<name>A0A9P6I715_9PEZI</name>
<sequence>MSIEFAKQVEQVAAASSTPTAAPSSRGSSPMSMGGPATTAIAIVVAVLLLVGISLIAFHEHRKKKKADAARRNAGDVEGWDNRQSVASFDTIDEIKAPQPAARNMLQGRRFLFLSRNR</sequence>
<proteinExistence type="predicted"/>
<dbReference type="RefSeq" id="XP_038744627.1">
    <property type="nucleotide sequence ID" value="XM_038890149.1"/>
</dbReference>